<reference evidence="2" key="2">
    <citation type="submission" date="2018-03" db="EMBL/GenBank/DDBJ databases">
        <authorList>
            <person name="Derbyshire K."/>
            <person name="Gray T.A."/>
            <person name="Champion M."/>
        </authorList>
    </citation>
    <scope>NUCLEOTIDE SEQUENCE [LARGE SCALE GENOMIC DNA]</scope>
    <source>
        <strain evidence="2">MKD8</strain>
    </source>
</reference>
<evidence type="ECO:0000313" key="2">
    <source>
        <dbReference type="Proteomes" id="UP000011200"/>
    </source>
</evidence>
<dbReference type="EMBL" id="CP027541">
    <property type="protein sequence ID" value="AWT57702.1"/>
    <property type="molecule type" value="Genomic_DNA"/>
</dbReference>
<dbReference type="Proteomes" id="UP000011200">
    <property type="component" value="Chromosome"/>
</dbReference>
<protein>
    <submittedName>
        <fullName evidence="1">Uncharacterized protein</fullName>
    </submittedName>
</protein>
<name>A0A2U9Q0X0_MYCSE</name>
<sequence>MRTWHPSTWVTTTALNESRLDAAVVLADADTPRDILKQVAAALGNDLGLLHDQVTVSVTRPDWPVWS</sequence>
<proteinExistence type="predicted"/>
<reference evidence="1 2" key="1">
    <citation type="journal article" date="2013" name="Genome Announc.">
        <title>Draft genome sequence of MKD8, a conjugal recipient Mycobacterium smegmatis strain.</title>
        <authorList>
            <person name="Gray T.A."/>
            <person name="Palumbo M.J."/>
            <person name="Derbyshire K.M."/>
        </authorList>
    </citation>
    <scope>NUCLEOTIDE SEQUENCE [LARGE SCALE GENOMIC DNA]</scope>
    <source>
        <strain evidence="1 2">MKD8</strain>
    </source>
</reference>
<accession>A0A2U9Q0X0</accession>
<organism evidence="1 2">
    <name type="scientific">Mycolicibacterium smegmatis (strain MKD8)</name>
    <name type="common">Mycobacterium smegmatis</name>
    <dbReference type="NCBI Taxonomy" id="1214915"/>
    <lineage>
        <taxon>Bacteria</taxon>
        <taxon>Bacillati</taxon>
        <taxon>Actinomycetota</taxon>
        <taxon>Actinomycetes</taxon>
        <taxon>Mycobacteriales</taxon>
        <taxon>Mycobacteriaceae</taxon>
        <taxon>Mycolicibacterium</taxon>
    </lineage>
</organism>
<gene>
    <name evidence="1" type="ORF">D806_067710</name>
</gene>
<evidence type="ECO:0000313" key="1">
    <source>
        <dbReference type="EMBL" id="AWT57702.1"/>
    </source>
</evidence>
<dbReference type="AlphaFoldDB" id="A0A2U9Q0X0"/>